<protein>
    <submittedName>
        <fullName evidence="2">Uncharacterized protein</fullName>
    </submittedName>
</protein>
<dbReference type="EMBL" id="JBBPBM010000017">
    <property type="protein sequence ID" value="KAK8556654.1"/>
    <property type="molecule type" value="Genomic_DNA"/>
</dbReference>
<organism evidence="2 3">
    <name type="scientific">Hibiscus sabdariffa</name>
    <name type="common">roselle</name>
    <dbReference type="NCBI Taxonomy" id="183260"/>
    <lineage>
        <taxon>Eukaryota</taxon>
        <taxon>Viridiplantae</taxon>
        <taxon>Streptophyta</taxon>
        <taxon>Embryophyta</taxon>
        <taxon>Tracheophyta</taxon>
        <taxon>Spermatophyta</taxon>
        <taxon>Magnoliopsida</taxon>
        <taxon>eudicotyledons</taxon>
        <taxon>Gunneridae</taxon>
        <taxon>Pentapetalae</taxon>
        <taxon>rosids</taxon>
        <taxon>malvids</taxon>
        <taxon>Malvales</taxon>
        <taxon>Malvaceae</taxon>
        <taxon>Malvoideae</taxon>
        <taxon>Hibiscus</taxon>
    </lineage>
</organism>
<reference evidence="2 3" key="1">
    <citation type="journal article" date="2024" name="G3 (Bethesda)">
        <title>Genome assembly of Hibiscus sabdariffa L. provides insights into metabolisms of medicinal natural products.</title>
        <authorList>
            <person name="Kim T."/>
        </authorList>
    </citation>
    <scope>NUCLEOTIDE SEQUENCE [LARGE SCALE GENOMIC DNA]</scope>
    <source>
        <strain evidence="2">TK-2024</strain>
        <tissue evidence="2">Old leaves</tissue>
    </source>
</reference>
<name>A0ABR2EAS9_9ROSI</name>
<feature type="region of interest" description="Disordered" evidence="1">
    <location>
        <begin position="1"/>
        <end position="20"/>
    </location>
</feature>
<gene>
    <name evidence="2" type="ORF">V6N12_003051</name>
</gene>
<evidence type="ECO:0000313" key="3">
    <source>
        <dbReference type="Proteomes" id="UP001472677"/>
    </source>
</evidence>
<feature type="compositionally biased region" description="Basic and acidic residues" evidence="1">
    <location>
        <begin position="10"/>
        <end position="19"/>
    </location>
</feature>
<comment type="caution">
    <text evidence="2">The sequence shown here is derived from an EMBL/GenBank/DDBJ whole genome shotgun (WGS) entry which is preliminary data.</text>
</comment>
<dbReference type="Proteomes" id="UP001472677">
    <property type="component" value="Unassembled WGS sequence"/>
</dbReference>
<proteinExistence type="predicted"/>
<keyword evidence="3" id="KW-1185">Reference proteome</keyword>
<accession>A0ABR2EAS9</accession>
<evidence type="ECO:0000313" key="2">
    <source>
        <dbReference type="EMBL" id="KAK8556654.1"/>
    </source>
</evidence>
<evidence type="ECO:0000256" key="1">
    <source>
        <dbReference type="SAM" id="MobiDB-lite"/>
    </source>
</evidence>
<sequence length="72" mass="7651">MRLSLEADLDAARGGDDPSHPLIEGWRVIGARIGGENSKTGNEAQIRLMAAMKEVMEMGADGVPDELGGMVR</sequence>